<dbReference type="PANTHER" id="PTHR35024">
    <property type="entry name" value="HYPOTHETICAL CYTOSOLIC PROTEIN"/>
    <property type="match status" value="1"/>
</dbReference>
<accession>A0AAJ1MM80</accession>
<organism evidence="2 3">
    <name type="scientific">Candidatus Thalassospirochaeta sargassi</name>
    <dbReference type="NCBI Taxonomy" id="3119039"/>
    <lineage>
        <taxon>Bacteria</taxon>
        <taxon>Pseudomonadati</taxon>
        <taxon>Spirochaetota</taxon>
        <taxon>Spirochaetia</taxon>
        <taxon>Spirochaetales</taxon>
        <taxon>Spirochaetaceae</taxon>
        <taxon>Candidatus Thalassospirochaeta</taxon>
    </lineage>
</organism>
<dbReference type="Proteomes" id="UP001221217">
    <property type="component" value="Unassembled WGS sequence"/>
</dbReference>
<name>A0AAJ1MM80_9SPIO</name>
<protein>
    <submittedName>
        <fullName evidence="2">Polymer-forming cytoskeletal protein</fullName>
    </submittedName>
</protein>
<reference evidence="2 3" key="1">
    <citation type="submission" date="2022-12" db="EMBL/GenBank/DDBJ databases">
        <title>Metagenome assembled genome from gulf of manar.</title>
        <authorList>
            <person name="Kohli P."/>
            <person name="Pk S."/>
            <person name="Venkata Ramana C."/>
            <person name="Sasikala C."/>
        </authorList>
    </citation>
    <scope>NUCLEOTIDE SEQUENCE [LARGE SCALE GENOMIC DNA]</scope>
    <source>
        <strain evidence="2">JB008</strain>
    </source>
</reference>
<dbReference type="AlphaFoldDB" id="A0AAJ1MM80"/>
<evidence type="ECO:0000313" key="3">
    <source>
        <dbReference type="Proteomes" id="UP001221217"/>
    </source>
</evidence>
<comment type="similarity">
    <text evidence="1">Belongs to the bactofilin family.</text>
</comment>
<gene>
    <name evidence="2" type="ORF">PQJ61_00760</name>
</gene>
<sequence length="137" mass="14831">MGKKTDFSIFDKIETVLQPGTVLDGVLSFSKPLKVRGKFSGEIESEAVLYIDDDAEINADISARVVIISGKVNGNVSAKERIEILSGGKVSGDLISSRIRIADGVEFNGRCRMIKDPETIDIFSAGVDKLKEIARSI</sequence>
<dbReference type="Pfam" id="PF04519">
    <property type="entry name" value="Bactofilin"/>
    <property type="match status" value="1"/>
</dbReference>
<comment type="caution">
    <text evidence="2">The sequence shown here is derived from an EMBL/GenBank/DDBJ whole genome shotgun (WGS) entry which is preliminary data.</text>
</comment>
<dbReference type="EMBL" id="JAQQAL010000005">
    <property type="protein sequence ID" value="MDC7225274.1"/>
    <property type="molecule type" value="Genomic_DNA"/>
</dbReference>
<proteinExistence type="inferred from homology"/>
<dbReference type="InterPro" id="IPR007607">
    <property type="entry name" value="BacA/B"/>
</dbReference>
<dbReference type="PANTHER" id="PTHR35024:SF4">
    <property type="entry name" value="POLYMER-FORMING CYTOSKELETAL PROTEIN"/>
    <property type="match status" value="1"/>
</dbReference>
<evidence type="ECO:0000313" key="2">
    <source>
        <dbReference type="EMBL" id="MDC7225274.1"/>
    </source>
</evidence>
<evidence type="ECO:0000256" key="1">
    <source>
        <dbReference type="ARBA" id="ARBA00044755"/>
    </source>
</evidence>